<dbReference type="GeneID" id="28987966"/>
<sequence length="89" mass="9594">MCRCADVPMRHPPAVFCLSHPLCYGSGSQAASLSLHGLNRITVSTQDSDAGSVLVAWVRLPVRPEVLYKCSASFVLLPSQRGRVPSSRV</sequence>
<name>A0A0J1B5S1_9TREE</name>
<organism evidence="1 2">
    <name type="scientific">Cutaneotrichosporon oleaginosum</name>
    <dbReference type="NCBI Taxonomy" id="879819"/>
    <lineage>
        <taxon>Eukaryota</taxon>
        <taxon>Fungi</taxon>
        <taxon>Dikarya</taxon>
        <taxon>Basidiomycota</taxon>
        <taxon>Agaricomycotina</taxon>
        <taxon>Tremellomycetes</taxon>
        <taxon>Trichosporonales</taxon>
        <taxon>Trichosporonaceae</taxon>
        <taxon>Cutaneotrichosporon</taxon>
    </lineage>
</organism>
<dbReference type="Proteomes" id="UP000053611">
    <property type="component" value="Unassembled WGS sequence"/>
</dbReference>
<evidence type="ECO:0000313" key="1">
    <source>
        <dbReference type="EMBL" id="KLT43054.1"/>
    </source>
</evidence>
<reference evidence="1 2" key="1">
    <citation type="submission" date="2015-03" db="EMBL/GenBank/DDBJ databases">
        <title>Genomics and transcriptomics of the oil-accumulating basidiomycete yeast T. oleaginosus allow insights into substrate utilization and the diverse evolutionary trajectories of mating systems in fungi.</title>
        <authorList>
            <consortium name="DOE Joint Genome Institute"/>
            <person name="Kourist R."/>
            <person name="Kracht O."/>
            <person name="Bracharz F."/>
            <person name="Lipzen A."/>
            <person name="Nolan M."/>
            <person name="Ohm R."/>
            <person name="Grigoriev I."/>
            <person name="Sun S."/>
            <person name="Heitman J."/>
            <person name="Bruck T."/>
            <person name="Nowrousian M."/>
        </authorList>
    </citation>
    <scope>NUCLEOTIDE SEQUENCE [LARGE SCALE GENOMIC DNA]</scope>
    <source>
        <strain evidence="1 2">IBC0246</strain>
    </source>
</reference>
<dbReference type="EMBL" id="KQ087199">
    <property type="protein sequence ID" value="KLT43054.1"/>
    <property type="molecule type" value="Genomic_DNA"/>
</dbReference>
<dbReference type="RefSeq" id="XP_018279545.1">
    <property type="nucleotide sequence ID" value="XM_018427363.1"/>
</dbReference>
<dbReference type="AlphaFoldDB" id="A0A0J1B5S1"/>
<keyword evidence="2" id="KW-1185">Reference proteome</keyword>
<gene>
    <name evidence="1" type="ORF">CC85DRAFT_71333</name>
</gene>
<proteinExistence type="predicted"/>
<protein>
    <submittedName>
        <fullName evidence="1">Uncharacterized protein</fullName>
    </submittedName>
</protein>
<evidence type="ECO:0000313" key="2">
    <source>
        <dbReference type="Proteomes" id="UP000053611"/>
    </source>
</evidence>
<accession>A0A0J1B5S1</accession>